<reference evidence="1" key="1">
    <citation type="submission" date="2020-10" db="EMBL/GenBank/DDBJ databases">
        <authorList>
            <person name="Muller C M."/>
        </authorList>
    </citation>
    <scope>NUCLEOTIDE SEQUENCE</scope>
    <source>
        <strain evidence="1">THUN-12</strain>
    </source>
</reference>
<comment type="caution">
    <text evidence="1">The sequence shown here is derived from an EMBL/GenBank/DDBJ whole genome shotgun (WGS) entry which is preliminary data.</text>
</comment>
<organism evidence="1 2">
    <name type="scientific">Blumeria graminis f. sp. triticale</name>
    <dbReference type="NCBI Taxonomy" id="1689686"/>
    <lineage>
        <taxon>Eukaryota</taxon>
        <taxon>Fungi</taxon>
        <taxon>Dikarya</taxon>
        <taxon>Ascomycota</taxon>
        <taxon>Pezizomycotina</taxon>
        <taxon>Leotiomycetes</taxon>
        <taxon>Erysiphales</taxon>
        <taxon>Erysiphaceae</taxon>
        <taxon>Blumeria</taxon>
    </lineage>
</organism>
<feature type="non-terminal residue" evidence="1">
    <location>
        <position position="1"/>
    </location>
</feature>
<sequence length="228" mass="25291">IQLRTALALSFHSNRNPFALGSLIVCPGKSRVAGMHIWSGILAVTAVLLYSIPTIYAHGENIVSRDSEIICGHKKFSYLEVTASTTVNYHSGQSFPFKGRARCGTVGAAMWRTPLHRYGKKKSTGCFVIFDSSFKIVDIIFDLKKTRYKPCYIHRQNVCPDNRGNIEDGAPVATHPDDYAKKSLYHNDFSNGMVGNAYVMGVSWLKPCGVGPAFLNEHDQTITFFQHG</sequence>
<accession>A0A9W4D5D4</accession>
<name>A0A9W4D5D4_BLUGR</name>
<evidence type="ECO:0000313" key="1">
    <source>
        <dbReference type="EMBL" id="CAD6501630.1"/>
    </source>
</evidence>
<dbReference type="EMBL" id="CAJHIT010000005">
    <property type="protein sequence ID" value="CAD6501630.1"/>
    <property type="molecule type" value="Genomic_DNA"/>
</dbReference>
<gene>
    <name evidence="1" type="ORF">BGTH12_LOCUS2988</name>
</gene>
<dbReference type="Proteomes" id="UP000683417">
    <property type="component" value="Unassembled WGS sequence"/>
</dbReference>
<proteinExistence type="predicted"/>
<evidence type="ECO:0000313" key="2">
    <source>
        <dbReference type="Proteomes" id="UP000683417"/>
    </source>
</evidence>
<protein>
    <submittedName>
        <fullName evidence="1">BgTH12-01880</fullName>
    </submittedName>
</protein>
<dbReference type="AlphaFoldDB" id="A0A9W4D5D4"/>